<sequence length="170" mass="19396">MRKTLIALMFATALPTVVMAAPPPPPAGGPDADAPAMRLDRPDRGPGPDMRRGPMGEPGPGPEMRRGPGPLRDLDLSREQRQQIDRLMREQKHEHHEITQRYLDKMPAPEQKAMYNEINAKRAETDSAIRVLLSPEQQKQFDEIKKRQDERRAEWAEFKAWKAEKAAKMQ</sequence>
<name>A0A3M4B082_9PSED</name>
<reference evidence="3 4" key="1">
    <citation type="submission" date="2018-08" db="EMBL/GenBank/DDBJ databases">
        <title>Recombination of ecologically and evolutionarily significant loci maintains genetic cohesion in the Pseudomonas syringae species complex.</title>
        <authorList>
            <person name="Dillon M."/>
            <person name="Thakur S."/>
            <person name="Almeida R.N.D."/>
            <person name="Weir B.S."/>
            <person name="Guttman D.S."/>
        </authorList>
    </citation>
    <scope>NUCLEOTIDE SEQUENCE [LARGE SCALE GENOMIC DNA]</scope>
    <source>
        <strain evidence="3 4">ICMP 3706</strain>
    </source>
</reference>
<dbReference type="GeneID" id="69860575"/>
<dbReference type="AlphaFoldDB" id="A0A3M4B082"/>
<evidence type="ECO:0000256" key="1">
    <source>
        <dbReference type="SAM" id="MobiDB-lite"/>
    </source>
</evidence>
<dbReference type="RefSeq" id="WP_058399939.1">
    <property type="nucleotide sequence ID" value="NZ_RBQE01000115.1"/>
</dbReference>
<evidence type="ECO:0000256" key="2">
    <source>
        <dbReference type="SAM" id="SignalP"/>
    </source>
</evidence>
<proteinExistence type="predicted"/>
<keyword evidence="2" id="KW-0732">Signal</keyword>
<feature type="region of interest" description="Disordered" evidence="1">
    <location>
        <begin position="20"/>
        <end position="109"/>
    </location>
</feature>
<feature type="signal peptide" evidence="2">
    <location>
        <begin position="1"/>
        <end position="20"/>
    </location>
</feature>
<feature type="chain" id="PRO_5018042244" evidence="2">
    <location>
        <begin position="21"/>
        <end position="170"/>
    </location>
</feature>
<gene>
    <name evidence="3" type="ORF">ALQ30_00421</name>
</gene>
<evidence type="ECO:0000313" key="3">
    <source>
        <dbReference type="EMBL" id="RMP11990.1"/>
    </source>
</evidence>
<feature type="compositionally biased region" description="Basic and acidic residues" evidence="1">
    <location>
        <begin position="72"/>
        <end position="104"/>
    </location>
</feature>
<accession>A0A3M4B082</accession>
<evidence type="ECO:0000313" key="4">
    <source>
        <dbReference type="Proteomes" id="UP000281604"/>
    </source>
</evidence>
<organism evidence="3 4">
    <name type="scientific">Pseudomonas syringae pv. persicae</name>
    <dbReference type="NCBI Taxonomy" id="237306"/>
    <lineage>
        <taxon>Bacteria</taxon>
        <taxon>Pseudomonadati</taxon>
        <taxon>Pseudomonadota</taxon>
        <taxon>Gammaproteobacteria</taxon>
        <taxon>Pseudomonadales</taxon>
        <taxon>Pseudomonadaceae</taxon>
        <taxon>Pseudomonas</taxon>
    </lineage>
</organism>
<protein>
    <submittedName>
        <fullName evidence="3">LTXXQ domain-containing protein</fullName>
    </submittedName>
</protein>
<feature type="compositionally biased region" description="Basic and acidic residues" evidence="1">
    <location>
        <begin position="38"/>
        <end position="54"/>
    </location>
</feature>
<comment type="caution">
    <text evidence="3">The sequence shown here is derived from an EMBL/GenBank/DDBJ whole genome shotgun (WGS) entry which is preliminary data.</text>
</comment>
<dbReference type="EMBL" id="RBQE01000115">
    <property type="protein sequence ID" value="RMP11990.1"/>
    <property type="molecule type" value="Genomic_DNA"/>
</dbReference>
<dbReference type="Proteomes" id="UP000281604">
    <property type="component" value="Unassembled WGS sequence"/>
</dbReference>